<dbReference type="SMART" id="SM00422">
    <property type="entry name" value="HTH_MERR"/>
    <property type="match status" value="1"/>
</dbReference>
<dbReference type="GO" id="GO:0003677">
    <property type="term" value="F:DNA binding"/>
    <property type="evidence" value="ECO:0007669"/>
    <property type="project" value="UniProtKB-KW"/>
</dbReference>
<feature type="compositionally biased region" description="Low complexity" evidence="1">
    <location>
        <begin position="143"/>
        <end position="165"/>
    </location>
</feature>
<evidence type="ECO:0000313" key="3">
    <source>
        <dbReference type="EMBL" id="TQM92524.1"/>
    </source>
</evidence>
<proteinExistence type="predicted"/>
<keyword evidence="3" id="KW-0238">DNA-binding</keyword>
<dbReference type="InterPro" id="IPR009061">
    <property type="entry name" value="DNA-bd_dom_put_sf"/>
</dbReference>
<dbReference type="Proteomes" id="UP000320582">
    <property type="component" value="Unassembled WGS sequence"/>
</dbReference>
<dbReference type="EMBL" id="VFPT01000001">
    <property type="protein sequence ID" value="TQM92524.1"/>
    <property type="molecule type" value="Genomic_DNA"/>
</dbReference>
<evidence type="ECO:0000313" key="4">
    <source>
        <dbReference type="Proteomes" id="UP000320582"/>
    </source>
</evidence>
<keyword evidence="4" id="KW-1185">Reference proteome</keyword>
<protein>
    <submittedName>
        <fullName evidence="3">DNA-binding transcriptional MerR regulator</fullName>
    </submittedName>
</protein>
<name>A0A543KBS6_9RHOB</name>
<dbReference type="AlphaFoldDB" id="A0A543KBS6"/>
<dbReference type="OrthoDB" id="9810140at2"/>
<feature type="domain" description="HTH merR-type" evidence="2">
    <location>
        <begin position="10"/>
        <end position="78"/>
    </location>
</feature>
<dbReference type="CDD" id="cd04765">
    <property type="entry name" value="HTH_MlrA-like_sg2"/>
    <property type="match status" value="1"/>
</dbReference>
<evidence type="ECO:0000259" key="2">
    <source>
        <dbReference type="PROSITE" id="PS50937"/>
    </source>
</evidence>
<organism evidence="3 4">
    <name type="scientific">Roseinatronobacter monicus</name>
    <dbReference type="NCBI Taxonomy" id="393481"/>
    <lineage>
        <taxon>Bacteria</taxon>
        <taxon>Pseudomonadati</taxon>
        <taxon>Pseudomonadota</taxon>
        <taxon>Alphaproteobacteria</taxon>
        <taxon>Rhodobacterales</taxon>
        <taxon>Paracoccaceae</taxon>
        <taxon>Roseinatronobacter</taxon>
    </lineage>
</organism>
<dbReference type="SUPFAM" id="SSF46955">
    <property type="entry name" value="Putative DNA-binding domain"/>
    <property type="match status" value="1"/>
</dbReference>
<dbReference type="Gene3D" id="1.10.1660.10">
    <property type="match status" value="1"/>
</dbReference>
<sequence>MRKAPDAFRTISEASDALQTPAHVLRFWESKFSQIKPVKRAGGRRYYRPADIDLLSGIKTLLHDQGMTIRGVQKLLVEKGARHVAQMAVVADLNEDAVDAHTNIVDLHPTAKRPAHDADKSQQMDTPPSQPESPAPDATVGTDAEAAPDDAPAAAPPEHVPESAALPSDEVPDSAATAPVPPPSDASPKSDIDDAGPRNAFANLDSPKRRAQIRPAALAHALRQNVPQPERLKQAAPLVARLEALLARMQKSG</sequence>
<comment type="caution">
    <text evidence="3">The sequence shown here is derived from an EMBL/GenBank/DDBJ whole genome shotgun (WGS) entry which is preliminary data.</text>
</comment>
<reference evidence="3 4" key="1">
    <citation type="submission" date="2019-06" db="EMBL/GenBank/DDBJ databases">
        <title>Genomic Encyclopedia of Archaeal and Bacterial Type Strains, Phase II (KMG-II): from individual species to whole genera.</title>
        <authorList>
            <person name="Goeker M."/>
        </authorList>
    </citation>
    <scope>NUCLEOTIDE SEQUENCE [LARGE SCALE GENOMIC DNA]</scope>
    <source>
        <strain evidence="3 4">DSM 18423</strain>
    </source>
</reference>
<dbReference type="GO" id="GO:0006355">
    <property type="term" value="P:regulation of DNA-templated transcription"/>
    <property type="evidence" value="ECO:0007669"/>
    <property type="project" value="InterPro"/>
</dbReference>
<dbReference type="RefSeq" id="WP_142080215.1">
    <property type="nucleotide sequence ID" value="NZ_VFPT01000001.1"/>
</dbReference>
<dbReference type="Pfam" id="PF13411">
    <property type="entry name" value="MerR_1"/>
    <property type="match status" value="1"/>
</dbReference>
<feature type="region of interest" description="Disordered" evidence="1">
    <location>
        <begin position="108"/>
        <end position="214"/>
    </location>
</feature>
<dbReference type="PROSITE" id="PS50937">
    <property type="entry name" value="HTH_MERR_2"/>
    <property type="match status" value="1"/>
</dbReference>
<accession>A0A543KBS6</accession>
<dbReference type="InterPro" id="IPR000551">
    <property type="entry name" value="MerR-type_HTH_dom"/>
</dbReference>
<gene>
    <name evidence="3" type="ORF">BD293_1133</name>
</gene>
<evidence type="ECO:0000256" key="1">
    <source>
        <dbReference type="SAM" id="MobiDB-lite"/>
    </source>
</evidence>